<dbReference type="PROSITE" id="PS50294">
    <property type="entry name" value="WD_REPEATS_REGION"/>
    <property type="match status" value="9"/>
</dbReference>
<feature type="repeat" description="WD" evidence="4">
    <location>
        <begin position="912"/>
        <end position="946"/>
    </location>
</feature>
<accession>A0A7C3KJN2</accession>
<dbReference type="PROSITE" id="PS50082">
    <property type="entry name" value="WD_REPEATS_2"/>
    <property type="match status" value="13"/>
</dbReference>
<dbReference type="SUPFAM" id="SSF52540">
    <property type="entry name" value="P-loop containing nucleoside triphosphate hydrolases"/>
    <property type="match status" value="1"/>
</dbReference>
<evidence type="ECO:0000256" key="2">
    <source>
        <dbReference type="ARBA" id="ARBA00022574"/>
    </source>
</evidence>
<dbReference type="SMART" id="SM00320">
    <property type="entry name" value="WD40"/>
    <property type="match status" value="14"/>
</dbReference>
<feature type="repeat" description="WD" evidence="4">
    <location>
        <begin position="632"/>
        <end position="655"/>
    </location>
</feature>
<evidence type="ECO:0000256" key="3">
    <source>
        <dbReference type="ARBA" id="ARBA00022737"/>
    </source>
</evidence>
<dbReference type="InterPro" id="IPR036322">
    <property type="entry name" value="WD40_repeat_dom_sf"/>
</dbReference>
<dbReference type="SUPFAM" id="SSF50978">
    <property type="entry name" value="WD40 repeat-like"/>
    <property type="match status" value="1"/>
</dbReference>
<feature type="repeat" description="WD" evidence="4">
    <location>
        <begin position="1117"/>
        <end position="1151"/>
    </location>
</feature>
<dbReference type="AlphaFoldDB" id="A0A7C3KJN2"/>
<keyword evidence="2 4" id="KW-0853">WD repeat</keyword>
<feature type="repeat" description="WD" evidence="4">
    <location>
        <begin position="583"/>
        <end position="614"/>
    </location>
</feature>
<dbReference type="InterPro" id="IPR019775">
    <property type="entry name" value="WD40_repeat_CS"/>
</dbReference>
<dbReference type="InterPro" id="IPR020472">
    <property type="entry name" value="WD40_PAC1"/>
</dbReference>
<dbReference type="PANTHER" id="PTHR19868">
    <property type="entry name" value="RECEPTOR FOR ACTIVATED PROTEIN KINASE C RACK1"/>
    <property type="match status" value="1"/>
</dbReference>
<dbReference type="InterPro" id="IPR015943">
    <property type="entry name" value="WD40/YVTN_repeat-like_dom_sf"/>
</dbReference>
<feature type="repeat" description="WD" evidence="4">
    <location>
        <begin position="1076"/>
        <end position="1107"/>
    </location>
</feature>
<gene>
    <name evidence="5" type="ORF">ENR64_27710</name>
</gene>
<dbReference type="InterPro" id="IPR045223">
    <property type="entry name" value="RACK1-like"/>
</dbReference>
<reference evidence="5" key="1">
    <citation type="journal article" date="2020" name="mSystems">
        <title>Genome- and Community-Level Interaction Insights into Carbon Utilization and Element Cycling Functions of Hydrothermarchaeota in Hydrothermal Sediment.</title>
        <authorList>
            <person name="Zhou Z."/>
            <person name="Liu Y."/>
            <person name="Xu W."/>
            <person name="Pan J."/>
            <person name="Luo Z.H."/>
            <person name="Li M."/>
        </authorList>
    </citation>
    <scope>NUCLEOTIDE SEQUENCE [LARGE SCALE GENOMIC DNA]</scope>
    <source>
        <strain evidence="5">SpSt-418</strain>
    </source>
</reference>
<keyword evidence="3" id="KW-0677">Repeat</keyword>
<feature type="repeat" description="WD" evidence="4">
    <location>
        <begin position="789"/>
        <end position="821"/>
    </location>
</feature>
<name>A0A7C3KJN2_9CYAN</name>
<dbReference type="Pfam" id="PF00400">
    <property type="entry name" value="WD40"/>
    <property type="match status" value="12"/>
</dbReference>
<dbReference type="PROSITE" id="PS00678">
    <property type="entry name" value="WD_REPEATS_1"/>
    <property type="match status" value="1"/>
</dbReference>
<feature type="repeat" description="WD" evidence="4">
    <location>
        <begin position="1035"/>
        <end position="1067"/>
    </location>
</feature>
<dbReference type="PRINTS" id="PR00320">
    <property type="entry name" value="GPROTEINBRPT"/>
</dbReference>
<evidence type="ECO:0000256" key="4">
    <source>
        <dbReference type="PROSITE-ProRule" id="PRU00221"/>
    </source>
</evidence>
<feature type="repeat" description="WD" evidence="4">
    <location>
        <begin position="881"/>
        <end position="905"/>
    </location>
</feature>
<comment type="similarity">
    <text evidence="1">Belongs to the WD repeat G protein beta family. Ribosomal protein RACK1 subfamily.</text>
</comment>
<evidence type="ECO:0000313" key="5">
    <source>
        <dbReference type="EMBL" id="HFN01466.1"/>
    </source>
</evidence>
<dbReference type="Gene3D" id="2.130.10.10">
    <property type="entry name" value="YVTN repeat-like/Quinoprotein amine dehydrogenase"/>
    <property type="match status" value="4"/>
</dbReference>
<dbReference type="Pfam" id="PF14516">
    <property type="entry name" value="AAA_35"/>
    <property type="match status" value="1"/>
</dbReference>
<evidence type="ECO:0000256" key="1">
    <source>
        <dbReference type="ARBA" id="ARBA00007253"/>
    </source>
</evidence>
<feature type="repeat" description="WD" evidence="4">
    <location>
        <begin position="664"/>
        <end position="705"/>
    </location>
</feature>
<comment type="caution">
    <text evidence="5">The sequence shown here is derived from an EMBL/GenBank/DDBJ whole genome shotgun (WGS) entry which is preliminary data.</text>
</comment>
<dbReference type="Gene3D" id="3.40.50.300">
    <property type="entry name" value="P-loop containing nucleotide triphosphate hydrolases"/>
    <property type="match status" value="1"/>
</dbReference>
<dbReference type="InterPro" id="IPR001680">
    <property type="entry name" value="WD40_rpt"/>
</dbReference>
<dbReference type="CDD" id="cd00200">
    <property type="entry name" value="WD40"/>
    <property type="match status" value="2"/>
</dbReference>
<sequence>MTDLLAPASYKYQVGGSLPSGARTYVKRKADTELYEALLAGHFCYVFNARQMGKSSLRVQVTQQLQVQGVRCGVIDITAIGTQQVTAEQWYASIIGSLVSSFQLKLDLAQWWRSHAHLSLPNRLSQFFDTVLLAQITEPIVIFIDEIDSVLSLKFSTDDFFALIRTCYNRRADQPSYQRLSFALFGVTTPSDLIHDKTRTPFNTAKAIALRGFQPQEAKVLLPGLASSTLEPEAVLERILDWTAGQPFLTQKLCHLFVTTRHTQLQILISNELGETPSSAAEQATAWVDRLVQQFVLSNWETQDDPEHLKTIRDRLLFNEQRAGRLLGAYQQLLLRSAQAPDANLTTAQTNYEIDSQDQQELLLSGLVEKRGNALSVKNHIYQTIFDPNWVTQQLQHLRPYSQALSLWVASDYQDESRLLRGQALQDVLRWSQNQSLSDIDYRFLAASQELDRQEAQRLSETERLQEAEARLTVERQRSLEQRRNLKIQQWLLGGVTLTMLVAILSAVFAYQQYQRTALSEIRAIVLSSEALYASNRWFDALLQAIRGKQQLRKLNIPDAALQAQIDAALERAVLSIQERNRFSGHQAAILAISYSSDGQQIATAGVDGSIRIWHPNGKLLNTITSREVTRTLKFSPDGKYLASGGDSRVAKLWNRDGSLYRRLVTKASGIWTLDFSPDGKALVTVGTDSLGELWDVASGQLIRTFQKQKTGSRTTAYSQDGNLIAIGSVDGGVRLWNPKGKLQASLPNHNATIQAIAFSPDQQIFATATDDGMLRLWNRSDNSLRATVKAHTAAIWSLAFSPDSKTLISASWDKTVKLWNRDGKNVNTLRGHTASVYGAVFSPDGQAIASAGADNVAVLWKTQSEFQRSIKEIPGITIRLEFSKDGKLLATGGNEEVVRLWQLDGTLQRTIKTHKAAAGGVRFSPDGKYLATVSEDRSVKVWQLDGKLKRVVGSQPYALISVDWSPDSKTLVTSAANGELWRWSLDGQLLGKMKGHTAAAWDVSFSPNGEMIGSASNDATVRLWSKEGQPLHTLKGHQAVVWNVAFSPDRRLLASGSGDTTVKVWQQDGTLLQTLKGHKAAVWGVNFSPDGRLLATSSIDETVKLWHPTGKLLTTLTGHTSGVRAVAFHPTLPLLASAGDDQSIILWNVDRIVKLDPLTYACTWVQDYLTTNATLSPSDRALCSN</sequence>
<dbReference type="GO" id="GO:0045182">
    <property type="term" value="F:translation regulator activity"/>
    <property type="evidence" value="ECO:0007669"/>
    <property type="project" value="InterPro"/>
</dbReference>
<dbReference type="EMBL" id="DSRU01000410">
    <property type="protein sequence ID" value="HFN01466.1"/>
    <property type="molecule type" value="Genomic_DNA"/>
</dbReference>
<organism evidence="5">
    <name type="scientific">Oscillatoriales cyanobacterium SpSt-418</name>
    <dbReference type="NCBI Taxonomy" id="2282169"/>
    <lineage>
        <taxon>Bacteria</taxon>
        <taxon>Bacillati</taxon>
        <taxon>Cyanobacteriota</taxon>
        <taxon>Cyanophyceae</taxon>
        <taxon>Oscillatoriophycideae</taxon>
        <taxon>Oscillatoriales</taxon>
    </lineage>
</organism>
<feature type="repeat" description="WD" evidence="4">
    <location>
        <begin position="747"/>
        <end position="788"/>
    </location>
</feature>
<dbReference type="SUPFAM" id="SSF50998">
    <property type="entry name" value="Quinoprotein alcohol dehydrogenase-like"/>
    <property type="match status" value="1"/>
</dbReference>
<dbReference type="GO" id="GO:0043022">
    <property type="term" value="F:ribosome binding"/>
    <property type="evidence" value="ECO:0007669"/>
    <property type="project" value="InterPro"/>
</dbReference>
<dbReference type="InterPro" id="IPR027417">
    <property type="entry name" value="P-loop_NTPase"/>
</dbReference>
<protein>
    <submittedName>
        <fullName evidence="5">Uncharacterized protein</fullName>
    </submittedName>
</protein>
<feature type="repeat" description="WD" evidence="4">
    <location>
        <begin position="706"/>
        <end position="738"/>
    </location>
</feature>
<proteinExistence type="inferred from homology"/>
<feature type="repeat" description="WD" evidence="4">
    <location>
        <begin position="994"/>
        <end position="1026"/>
    </location>
</feature>
<dbReference type="InterPro" id="IPR011047">
    <property type="entry name" value="Quinoprotein_ADH-like_sf"/>
</dbReference>
<feature type="repeat" description="WD" evidence="4">
    <location>
        <begin position="830"/>
        <end position="865"/>
    </location>
</feature>